<reference evidence="6 7" key="1">
    <citation type="submission" date="2016-10" db="EMBL/GenBank/DDBJ databases">
        <authorList>
            <person name="de Groot N.N."/>
        </authorList>
    </citation>
    <scope>NUCLEOTIDE SEQUENCE [LARGE SCALE GENOMIC DNA]</scope>
    <source>
        <strain evidence="6 7">CGMCC 4.1877</strain>
    </source>
</reference>
<dbReference type="GO" id="GO:1901678">
    <property type="term" value="P:iron coordination entity transport"/>
    <property type="evidence" value="ECO:0007669"/>
    <property type="project" value="UniProtKB-ARBA"/>
</dbReference>
<dbReference type="InterPro" id="IPR002491">
    <property type="entry name" value="ABC_transptr_periplasmic_BD"/>
</dbReference>
<dbReference type="PANTHER" id="PTHR30532">
    <property type="entry name" value="IRON III DICITRATE-BINDING PERIPLASMIC PROTEIN"/>
    <property type="match status" value="1"/>
</dbReference>
<dbReference type="PANTHER" id="PTHR30532:SF25">
    <property type="entry name" value="IRON(III) DICITRATE-BINDING PERIPLASMIC PROTEIN"/>
    <property type="match status" value="1"/>
</dbReference>
<proteinExistence type="inferred from homology"/>
<feature type="domain" description="Fe/B12 periplasmic-binding" evidence="5">
    <location>
        <begin position="94"/>
        <end position="362"/>
    </location>
</feature>
<accession>A0A1I4Z824</accession>
<gene>
    <name evidence="6" type="ORF">SAMN05216207_1014154</name>
</gene>
<evidence type="ECO:0000256" key="3">
    <source>
        <dbReference type="ARBA" id="ARBA00022448"/>
    </source>
</evidence>
<keyword evidence="7" id="KW-1185">Reference proteome</keyword>
<dbReference type="Gene3D" id="3.40.50.1980">
    <property type="entry name" value="Nitrogenase molybdenum iron protein domain"/>
    <property type="match status" value="2"/>
</dbReference>
<evidence type="ECO:0000313" key="7">
    <source>
        <dbReference type="Proteomes" id="UP000199614"/>
    </source>
</evidence>
<evidence type="ECO:0000259" key="5">
    <source>
        <dbReference type="PROSITE" id="PS50983"/>
    </source>
</evidence>
<dbReference type="Pfam" id="PF01497">
    <property type="entry name" value="Peripla_BP_2"/>
    <property type="match status" value="1"/>
</dbReference>
<name>A0A1I4Z824_PSUAM</name>
<dbReference type="PROSITE" id="PS50983">
    <property type="entry name" value="FE_B12_PBP"/>
    <property type="match status" value="1"/>
</dbReference>
<dbReference type="STRING" id="260086.SAMN05216207_1014154"/>
<evidence type="ECO:0000313" key="6">
    <source>
        <dbReference type="EMBL" id="SFN46348.1"/>
    </source>
</evidence>
<keyword evidence="3" id="KW-0813">Transport</keyword>
<dbReference type="SUPFAM" id="SSF53807">
    <property type="entry name" value="Helical backbone' metal receptor"/>
    <property type="match status" value="1"/>
</dbReference>
<comment type="similarity">
    <text evidence="2">Belongs to the bacterial solute-binding protein 8 family.</text>
</comment>
<dbReference type="EMBL" id="FOUY01000014">
    <property type="protein sequence ID" value="SFN46348.1"/>
    <property type="molecule type" value="Genomic_DNA"/>
</dbReference>
<dbReference type="GO" id="GO:0030288">
    <property type="term" value="C:outer membrane-bounded periplasmic space"/>
    <property type="evidence" value="ECO:0007669"/>
    <property type="project" value="TreeGrafter"/>
</dbReference>
<keyword evidence="4" id="KW-0732">Signal</keyword>
<evidence type="ECO:0000256" key="1">
    <source>
        <dbReference type="ARBA" id="ARBA00004196"/>
    </source>
</evidence>
<protein>
    <submittedName>
        <fullName evidence="6">Iron complex transport system substrate-binding protein</fullName>
    </submittedName>
</protein>
<evidence type="ECO:0000256" key="2">
    <source>
        <dbReference type="ARBA" id="ARBA00008814"/>
    </source>
</evidence>
<organism evidence="6 7">
    <name type="scientific">Pseudonocardia ammonioxydans</name>
    <dbReference type="NCBI Taxonomy" id="260086"/>
    <lineage>
        <taxon>Bacteria</taxon>
        <taxon>Bacillati</taxon>
        <taxon>Actinomycetota</taxon>
        <taxon>Actinomycetes</taxon>
        <taxon>Pseudonocardiales</taxon>
        <taxon>Pseudonocardiaceae</taxon>
        <taxon>Pseudonocardia</taxon>
    </lineage>
</organism>
<dbReference type="CDD" id="cd01146">
    <property type="entry name" value="FhuD"/>
    <property type="match status" value="1"/>
</dbReference>
<comment type="subcellular location">
    <subcellularLocation>
        <location evidence="1">Cell envelope</location>
    </subcellularLocation>
</comment>
<sequence length="363" mass="37576">MGGGGSLWTQVSLTSSVRFVLLRPPQPGAYLGDDAGHPRAALTRRGLLAAGALTGLLTAAGCGSSGGAGEQAPPGRTIEHPLGTATAPVAPQRIVSLDSNGGLQVGLELGVPLIASETLQGAVAVPPYVPGPVPGFTELGFNQLNLEQLVGLNPDLIIGNTQRVREHYEQLAAIAPTVAYENAGSGAAWQDAVGFLGDVLGAGPEMERRLAGFRERADAVAATHADRIGRQSVALLRFTTDELRTIRGEIFGSAVLADVGLRRPPSTDAPSPQETYVSVSEETVGTLADADVLLYVVGGGGMVDQAQDTFERYTTGGIWEQLPAVRAGRVAALDPVAWWDGYSVSAGTACLDELDRVLGELPA</sequence>
<evidence type="ECO:0000256" key="4">
    <source>
        <dbReference type="ARBA" id="ARBA00022729"/>
    </source>
</evidence>
<dbReference type="InterPro" id="IPR051313">
    <property type="entry name" value="Bact_iron-sidero_bind"/>
</dbReference>
<dbReference type="Proteomes" id="UP000199614">
    <property type="component" value="Unassembled WGS sequence"/>
</dbReference>
<dbReference type="AlphaFoldDB" id="A0A1I4Z824"/>